<name>A0A7H1BHX8_9ACTN</name>
<dbReference type="Pfam" id="PF19730">
    <property type="entry name" value="DUF6221"/>
    <property type="match status" value="1"/>
</dbReference>
<evidence type="ECO:0000313" key="1">
    <source>
        <dbReference type="EMBL" id="QNS08333.1"/>
    </source>
</evidence>
<gene>
    <name evidence="1" type="ORF">IAG42_35210</name>
</gene>
<dbReference type="Proteomes" id="UP000516428">
    <property type="component" value="Chromosome"/>
</dbReference>
<proteinExistence type="predicted"/>
<dbReference type="InterPro" id="IPR046193">
    <property type="entry name" value="DUF6221"/>
</dbReference>
<dbReference type="KEGG" id="sxn:IAG42_35210"/>
<dbReference type="AlphaFoldDB" id="A0A7H1BHX8"/>
<evidence type="ECO:0000313" key="2">
    <source>
        <dbReference type="Proteomes" id="UP000516428"/>
    </source>
</evidence>
<organism evidence="1 2">
    <name type="scientific">Streptomyces xanthii</name>
    <dbReference type="NCBI Taxonomy" id="2768069"/>
    <lineage>
        <taxon>Bacteria</taxon>
        <taxon>Bacillati</taxon>
        <taxon>Actinomycetota</taxon>
        <taxon>Actinomycetes</taxon>
        <taxon>Kitasatosporales</taxon>
        <taxon>Streptomycetaceae</taxon>
        <taxon>Streptomyces</taxon>
    </lineage>
</organism>
<reference evidence="1 2" key="1">
    <citation type="submission" date="2020-09" db="EMBL/GenBank/DDBJ databases">
        <title>A novel species.</title>
        <authorList>
            <person name="Gao J."/>
        </authorList>
    </citation>
    <scope>NUCLEOTIDE SEQUENCE [LARGE SCALE GENOMIC DNA]</scope>
    <source>
        <strain evidence="1 2">CRXT-Y-14</strain>
    </source>
</reference>
<dbReference type="EMBL" id="CP061281">
    <property type="protein sequence ID" value="QNS08333.1"/>
    <property type="molecule type" value="Genomic_DNA"/>
</dbReference>
<accession>A0A7H1BHX8</accession>
<sequence length="158" mass="16995">MDNLAKWLGAQLDKDASNASSWHTLGCDIHAYLEGDAESVKATMAMFHAAPGAVCDCGVPARVLREIDAKRQLLVLHAPERAVVDGACDQSGTGETQVCRTCGNEAVEPWVNRRPPEGEGDEVAEGVALPYAVAPCATLRLLALPYADRPGYHEDWRP</sequence>
<dbReference type="RefSeq" id="WP_188340994.1">
    <property type="nucleotide sequence ID" value="NZ_CP061281.1"/>
</dbReference>
<keyword evidence="2" id="KW-1185">Reference proteome</keyword>
<protein>
    <submittedName>
        <fullName evidence="1">Uncharacterized protein</fullName>
    </submittedName>
</protein>